<dbReference type="InterPro" id="IPR058677">
    <property type="entry name" value="ORF4_N"/>
</dbReference>
<dbReference type="EMBL" id="FQWV01000005">
    <property type="protein sequence ID" value="SHH23888.1"/>
    <property type="molecule type" value="Genomic_DNA"/>
</dbReference>
<dbReference type="Pfam" id="PF26255">
    <property type="entry name" value="Viral_env_HRPV"/>
    <property type="match status" value="1"/>
</dbReference>
<accession>A0A1M5RCH7</accession>
<gene>
    <name evidence="2" type="ORF">SAMN05443636_2137</name>
</gene>
<dbReference type="Proteomes" id="UP000184357">
    <property type="component" value="Unassembled WGS sequence"/>
</dbReference>
<feature type="domain" description="Envelope protein N-terminal" evidence="1">
    <location>
        <begin position="58"/>
        <end position="334"/>
    </location>
</feature>
<dbReference type="RefSeq" id="WP_073309334.1">
    <property type="nucleotide sequence ID" value="NZ_FQWV01000005.1"/>
</dbReference>
<evidence type="ECO:0000313" key="2">
    <source>
        <dbReference type="EMBL" id="SHH23888.1"/>
    </source>
</evidence>
<reference evidence="2 3" key="1">
    <citation type="submission" date="2016-11" db="EMBL/GenBank/DDBJ databases">
        <authorList>
            <person name="Jaros S."/>
            <person name="Januszkiewicz K."/>
            <person name="Wedrychowicz H."/>
        </authorList>
    </citation>
    <scope>NUCLEOTIDE SEQUENCE [LARGE SCALE GENOMIC DNA]</scope>
    <source>
        <strain evidence="2 3">DSM 9297</strain>
    </source>
</reference>
<dbReference type="STRING" id="43928.SAMN05443636_2137"/>
<sequence>MDRPNRSQIVAPLFALLLVFSALGGGVAVQPAAATHDCSNLDSLVFFASLTIANYDKCARDHQAGAVQEVRDATTNQTHSDIYNAGLAHVAQTEQQRAVFANYLNDTEAAAWMQAESAVASSYQNGSAKAVAKSNARTAIADYYAVKQVNLIDSWNATVVAFKTLRQRAVNESDLSPGQIFSYDSQRSYTFEGTGTASVTLTNGSTRTVKTLEFSSTGPNGFNKYPTIHVASSWSDSSRLYRILLKAPNSNFEDESFIGQREDWRGTWIDIQNQNSGLQAEVDPFVNNTWTAFDSGQINATDVISGVNQMTNYGVEYSEDSNLYNSVAALSNLGLDTPNLNGTGTMAVTYNSVERHGLVMAREAPNGSWSANTTYNASNISGPVFLVTTDGKKVELNGEFHVGAISSTDGSNVDNVTATKVVYKTSNTSELLEKMETIEELRKEMEAKEQAAADGSSGSGTNIDPKYLLGALAVIGLLAYGKGQQSKRD</sequence>
<evidence type="ECO:0000313" key="3">
    <source>
        <dbReference type="Proteomes" id="UP000184357"/>
    </source>
</evidence>
<organism evidence="2 3">
    <name type="scientific">Halobaculum gomorrense</name>
    <dbReference type="NCBI Taxonomy" id="43928"/>
    <lineage>
        <taxon>Archaea</taxon>
        <taxon>Methanobacteriati</taxon>
        <taxon>Methanobacteriota</taxon>
        <taxon>Stenosarchaea group</taxon>
        <taxon>Halobacteria</taxon>
        <taxon>Halobacteriales</taxon>
        <taxon>Haloferacaceae</taxon>
        <taxon>Halobaculum</taxon>
    </lineage>
</organism>
<dbReference type="OrthoDB" id="293768at2157"/>
<keyword evidence="3" id="KW-1185">Reference proteome</keyword>
<name>A0A1M5RCH7_9EURY</name>
<dbReference type="AlphaFoldDB" id="A0A1M5RCH7"/>
<proteinExistence type="predicted"/>
<protein>
    <recommendedName>
        <fullName evidence="1">Envelope protein N-terminal domain-containing protein</fullName>
    </recommendedName>
</protein>
<evidence type="ECO:0000259" key="1">
    <source>
        <dbReference type="Pfam" id="PF26255"/>
    </source>
</evidence>